<evidence type="ECO:0000256" key="1">
    <source>
        <dbReference type="SAM" id="MobiDB-lite"/>
    </source>
</evidence>
<feature type="compositionally biased region" description="Low complexity" evidence="1">
    <location>
        <begin position="1"/>
        <end position="19"/>
    </location>
</feature>
<feature type="transmembrane region" description="Helical" evidence="2">
    <location>
        <begin position="72"/>
        <end position="92"/>
    </location>
</feature>
<feature type="region of interest" description="Disordered" evidence="1">
    <location>
        <begin position="1"/>
        <end position="53"/>
    </location>
</feature>
<accession>A0A0D7A3L7</accession>
<evidence type="ECO:0000256" key="2">
    <source>
        <dbReference type="SAM" id="Phobius"/>
    </source>
</evidence>
<reference evidence="3 4" key="1">
    <citation type="journal article" date="2015" name="Fungal Genet. Biol.">
        <title>Evolution of novel wood decay mechanisms in Agaricales revealed by the genome sequences of Fistulina hepatica and Cylindrobasidium torrendii.</title>
        <authorList>
            <person name="Floudas D."/>
            <person name="Held B.W."/>
            <person name="Riley R."/>
            <person name="Nagy L.G."/>
            <person name="Koehler G."/>
            <person name="Ransdell A.S."/>
            <person name="Younus H."/>
            <person name="Chow J."/>
            <person name="Chiniquy J."/>
            <person name="Lipzen A."/>
            <person name="Tritt A."/>
            <person name="Sun H."/>
            <person name="Haridas S."/>
            <person name="LaButti K."/>
            <person name="Ohm R.A."/>
            <person name="Kues U."/>
            <person name="Blanchette R.A."/>
            <person name="Grigoriev I.V."/>
            <person name="Minto R.E."/>
            <person name="Hibbett D.S."/>
        </authorList>
    </citation>
    <scope>NUCLEOTIDE SEQUENCE [LARGE SCALE GENOMIC DNA]</scope>
    <source>
        <strain evidence="3 4">ATCC 64428</strain>
    </source>
</reference>
<proteinExistence type="predicted"/>
<organism evidence="3 4">
    <name type="scientific">Fistulina hepatica ATCC 64428</name>
    <dbReference type="NCBI Taxonomy" id="1128425"/>
    <lineage>
        <taxon>Eukaryota</taxon>
        <taxon>Fungi</taxon>
        <taxon>Dikarya</taxon>
        <taxon>Basidiomycota</taxon>
        <taxon>Agaricomycotina</taxon>
        <taxon>Agaricomycetes</taxon>
        <taxon>Agaricomycetidae</taxon>
        <taxon>Agaricales</taxon>
        <taxon>Fistulinaceae</taxon>
        <taxon>Fistulina</taxon>
    </lineage>
</organism>
<protein>
    <recommendedName>
        <fullName evidence="5">Transmembrane protein</fullName>
    </recommendedName>
</protein>
<keyword evidence="2" id="KW-0812">Transmembrane</keyword>
<dbReference type="EMBL" id="KN882047">
    <property type="protein sequence ID" value="KIY45632.1"/>
    <property type="molecule type" value="Genomic_DNA"/>
</dbReference>
<name>A0A0D7A3L7_9AGAR</name>
<keyword evidence="4" id="KW-1185">Reference proteome</keyword>
<evidence type="ECO:0008006" key="5">
    <source>
        <dbReference type="Google" id="ProtNLM"/>
    </source>
</evidence>
<dbReference type="AlphaFoldDB" id="A0A0D7A3L7"/>
<sequence length="127" mass="13888">MAESTTTTSGSFSNPSSSSPKTKAKGEAPPVHAGAPRPAPTGSPGNPFASKRDVEPVWKDFRPPWVYATVRLLNYVVAPTIIIISIFFWDWGEGDHVFRGPREWAKSYMSLTPAERKIAEEASKPAE</sequence>
<keyword evidence="2" id="KW-0472">Membrane</keyword>
<evidence type="ECO:0000313" key="3">
    <source>
        <dbReference type="EMBL" id="KIY45632.1"/>
    </source>
</evidence>
<gene>
    <name evidence="3" type="ORF">FISHEDRAFT_76478</name>
</gene>
<dbReference type="Proteomes" id="UP000054144">
    <property type="component" value="Unassembled WGS sequence"/>
</dbReference>
<evidence type="ECO:0000313" key="4">
    <source>
        <dbReference type="Proteomes" id="UP000054144"/>
    </source>
</evidence>
<dbReference type="OrthoDB" id="192748at2759"/>
<keyword evidence="2" id="KW-1133">Transmembrane helix</keyword>